<feature type="non-terminal residue" evidence="1">
    <location>
        <position position="1"/>
    </location>
</feature>
<accession>A0ABQ7J3S5</accession>
<reference evidence="1 2" key="1">
    <citation type="journal article" date="2020" name="bioRxiv">
        <title>Metabolic contributions of an alphaproteobacterial endosymbiont in the apicomplexan Cardiosporidium cionae.</title>
        <authorList>
            <person name="Hunter E.S."/>
            <person name="Paight C.J."/>
            <person name="Lane C.E."/>
        </authorList>
    </citation>
    <scope>NUCLEOTIDE SEQUENCE [LARGE SCALE GENOMIC DNA]</scope>
    <source>
        <strain evidence="1">ESH_2018</strain>
    </source>
</reference>
<organism evidence="1 2">
    <name type="scientific">Cardiosporidium cionae</name>
    <dbReference type="NCBI Taxonomy" id="476202"/>
    <lineage>
        <taxon>Eukaryota</taxon>
        <taxon>Sar</taxon>
        <taxon>Alveolata</taxon>
        <taxon>Apicomplexa</taxon>
        <taxon>Aconoidasida</taxon>
        <taxon>Nephromycida</taxon>
        <taxon>Cardiosporidium</taxon>
    </lineage>
</organism>
<feature type="non-terminal residue" evidence="1">
    <location>
        <position position="229"/>
    </location>
</feature>
<keyword evidence="2" id="KW-1185">Reference proteome</keyword>
<sequence length="229" mass="25958">VPVVQEGTEFIFSQLRMLLKEKLSHKAALGEDTQYGFYALELLLNTPNNSEILLNNEITKLQISTLSNQKDEEIILPCVKNINTFTKNPKLAEAVIRVGNSPLVITECVNRLLTSKDVEGENKENHLCARLLMIDRVAVNRNIFNKTKLMDVLIQCWNDCDNNLFTTNALRYTFRAMRRIVSDAHVETLLKNNVINRLIVILNDEKADIALLPDVLFLLGSLAVVPEIK</sequence>
<dbReference type="SUPFAM" id="SSF48371">
    <property type="entry name" value="ARM repeat"/>
    <property type="match status" value="1"/>
</dbReference>
<name>A0ABQ7J3S5_9APIC</name>
<dbReference type="EMBL" id="JADAQX010001773">
    <property type="protein sequence ID" value="KAF8817724.1"/>
    <property type="molecule type" value="Genomic_DNA"/>
</dbReference>
<proteinExistence type="predicted"/>
<evidence type="ECO:0000313" key="1">
    <source>
        <dbReference type="EMBL" id="KAF8817724.1"/>
    </source>
</evidence>
<gene>
    <name evidence="1" type="ORF">IE077_003649</name>
</gene>
<dbReference type="Proteomes" id="UP000823046">
    <property type="component" value="Unassembled WGS sequence"/>
</dbReference>
<dbReference type="InterPro" id="IPR016024">
    <property type="entry name" value="ARM-type_fold"/>
</dbReference>
<evidence type="ECO:0000313" key="2">
    <source>
        <dbReference type="Proteomes" id="UP000823046"/>
    </source>
</evidence>
<comment type="caution">
    <text evidence="1">The sequence shown here is derived from an EMBL/GenBank/DDBJ whole genome shotgun (WGS) entry which is preliminary data.</text>
</comment>
<protein>
    <submittedName>
        <fullName evidence="1">Uncharacterized protein</fullName>
    </submittedName>
</protein>